<evidence type="ECO:0000256" key="4">
    <source>
        <dbReference type="ARBA" id="ARBA00022840"/>
    </source>
</evidence>
<organism evidence="6">
    <name type="scientific">marine metagenome</name>
    <dbReference type="NCBI Taxonomy" id="408172"/>
    <lineage>
        <taxon>unclassified sequences</taxon>
        <taxon>metagenomes</taxon>
        <taxon>ecological metagenomes</taxon>
    </lineage>
</organism>
<accession>A0A382VVX3</accession>
<reference evidence="6" key="1">
    <citation type="submission" date="2018-05" db="EMBL/GenBank/DDBJ databases">
        <authorList>
            <person name="Lanie J.A."/>
            <person name="Ng W.-L."/>
            <person name="Kazmierczak K.M."/>
            <person name="Andrzejewski T.M."/>
            <person name="Davidsen T.M."/>
            <person name="Wayne K.J."/>
            <person name="Tettelin H."/>
            <person name="Glass J.I."/>
            <person name="Rusch D."/>
            <person name="Podicherti R."/>
            <person name="Tsui H.-C.T."/>
            <person name="Winkler M.E."/>
        </authorList>
    </citation>
    <scope>NUCLEOTIDE SEQUENCE</scope>
</reference>
<keyword evidence="4" id="KW-0067">ATP-binding</keyword>
<dbReference type="InterPro" id="IPR027417">
    <property type="entry name" value="P-loop_NTPase"/>
</dbReference>
<gene>
    <name evidence="6" type="ORF">METZ01_LOCUS403384</name>
</gene>
<dbReference type="EMBL" id="UINC01154963">
    <property type="protein sequence ID" value="SVD50530.1"/>
    <property type="molecule type" value="Genomic_DNA"/>
</dbReference>
<proteinExistence type="predicted"/>
<dbReference type="AlphaFoldDB" id="A0A382VVX3"/>
<dbReference type="InterPro" id="IPR014016">
    <property type="entry name" value="UvrD-like_ATP-bd"/>
</dbReference>
<dbReference type="GO" id="GO:0005524">
    <property type="term" value="F:ATP binding"/>
    <property type="evidence" value="ECO:0007669"/>
    <property type="project" value="UniProtKB-KW"/>
</dbReference>
<evidence type="ECO:0000313" key="6">
    <source>
        <dbReference type="EMBL" id="SVD50530.1"/>
    </source>
</evidence>
<evidence type="ECO:0000256" key="3">
    <source>
        <dbReference type="ARBA" id="ARBA00022806"/>
    </source>
</evidence>
<dbReference type="SUPFAM" id="SSF52540">
    <property type="entry name" value="P-loop containing nucleoside triphosphate hydrolases"/>
    <property type="match status" value="1"/>
</dbReference>
<dbReference type="GO" id="GO:0004386">
    <property type="term" value="F:helicase activity"/>
    <property type="evidence" value="ECO:0007669"/>
    <property type="project" value="UniProtKB-KW"/>
</dbReference>
<dbReference type="Gene3D" id="3.40.50.300">
    <property type="entry name" value="P-loop containing nucleotide triphosphate hydrolases"/>
    <property type="match status" value="1"/>
</dbReference>
<name>A0A382VVX3_9ZZZZ</name>
<evidence type="ECO:0000256" key="1">
    <source>
        <dbReference type="ARBA" id="ARBA00022741"/>
    </source>
</evidence>
<keyword evidence="1" id="KW-0547">Nucleotide-binding</keyword>
<protein>
    <recommendedName>
        <fullName evidence="5">UvrD-like helicase ATP-binding domain-containing protein</fullName>
    </recommendedName>
</protein>
<feature type="domain" description="UvrD-like helicase ATP-binding" evidence="5">
    <location>
        <begin position="99"/>
        <end position="180"/>
    </location>
</feature>
<feature type="non-terminal residue" evidence="6">
    <location>
        <position position="180"/>
    </location>
</feature>
<keyword evidence="3" id="KW-0347">Helicase</keyword>
<evidence type="ECO:0000259" key="5">
    <source>
        <dbReference type="Pfam" id="PF00580"/>
    </source>
</evidence>
<dbReference type="GO" id="GO:0016787">
    <property type="term" value="F:hydrolase activity"/>
    <property type="evidence" value="ECO:0007669"/>
    <property type="project" value="UniProtKB-KW"/>
</dbReference>
<evidence type="ECO:0000256" key="2">
    <source>
        <dbReference type="ARBA" id="ARBA00022801"/>
    </source>
</evidence>
<dbReference type="Pfam" id="PF00580">
    <property type="entry name" value="UvrD-helicase"/>
    <property type="match status" value="1"/>
</dbReference>
<keyword evidence="2" id="KW-0378">Hydrolase</keyword>
<sequence length="180" mass="20930">MHSLATKIGGEKGKELCLEEHWKDFDNAIFCYTEWTEKNDPFSASSRYDHPVLDLYSLALARETSLSEELNNKLESDNYHDYLDVMAIQDTLQSYFNLPGSVELLKYSQRYIERYLDYKRRENLVDFNDVIINTVDDNFDNDRIPTFEVLIIDEAQDLTDSLWSLAKKLIRKAGTVLIAG</sequence>